<dbReference type="Proteomes" id="UP000838412">
    <property type="component" value="Chromosome 10"/>
</dbReference>
<gene>
    <name evidence="3" type="primary">Hypp5664</name>
    <name evidence="3" type="ORF">BLAG_LOCUS3337</name>
</gene>
<evidence type="ECO:0000256" key="2">
    <source>
        <dbReference type="SAM" id="Phobius"/>
    </source>
</evidence>
<protein>
    <submittedName>
        <fullName evidence="3">Hypp5664 protein</fullName>
    </submittedName>
</protein>
<evidence type="ECO:0000313" key="3">
    <source>
        <dbReference type="EMBL" id="CAH1238906.1"/>
    </source>
</evidence>
<keyword evidence="2" id="KW-1133">Transmembrane helix</keyword>
<keyword evidence="4" id="KW-1185">Reference proteome</keyword>
<dbReference type="AlphaFoldDB" id="A0A8J9WG10"/>
<proteinExistence type="predicted"/>
<organism evidence="3 4">
    <name type="scientific">Branchiostoma lanceolatum</name>
    <name type="common">Common lancelet</name>
    <name type="synonym">Amphioxus lanceolatum</name>
    <dbReference type="NCBI Taxonomy" id="7740"/>
    <lineage>
        <taxon>Eukaryota</taxon>
        <taxon>Metazoa</taxon>
        <taxon>Chordata</taxon>
        <taxon>Cephalochordata</taxon>
        <taxon>Leptocardii</taxon>
        <taxon>Amphioxiformes</taxon>
        <taxon>Branchiostomatidae</taxon>
        <taxon>Branchiostoma</taxon>
    </lineage>
</organism>
<evidence type="ECO:0000256" key="1">
    <source>
        <dbReference type="SAM" id="MobiDB-lite"/>
    </source>
</evidence>
<name>A0A8J9WG10_BRALA</name>
<reference evidence="3" key="1">
    <citation type="submission" date="2022-01" db="EMBL/GenBank/DDBJ databases">
        <authorList>
            <person name="Braso-Vives M."/>
        </authorList>
    </citation>
    <scope>NUCLEOTIDE SEQUENCE</scope>
</reference>
<keyword evidence="2" id="KW-0812">Transmembrane</keyword>
<accession>A0A8J9WG10</accession>
<keyword evidence="2" id="KW-0472">Membrane</keyword>
<feature type="transmembrane region" description="Helical" evidence="2">
    <location>
        <begin position="77"/>
        <end position="99"/>
    </location>
</feature>
<evidence type="ECO:0000313" key="4">
    <source>
        <dbReference type="Proteomes" id="UP000838412"/>
    </source>
</evidence>
<dbReference type="OrthoDB" id="10538991at2759"/>
<feature type="compositionally biased region" description="Polar residues" evidence="1">
    <location>
        <begin position="121"/>
        <end position="135"/>
    </location>
</feature>
<dbReference type="EMBL" id="OV696695">
    <property type="protein sequence ID" value="CAH1238906.1"/>
    <property type="molecule type" value="Genomic_DNA"/>
</dbReference>
<sequence>MATRTFDSSANKMAATGHGHLTAIFFFFAATLSKIVDGNEYCRTSRDGYVTYYSCFGYCCEGVWWEEECCVIISQLWYFWIGLFSGAVVLLALLSLLCWRLKRKSRVEVATVTDGTESDTEPQLQTTDQLTSSNHLPTTRRTTITILPLLILDPPPLPQKLTTMILMYHSPHPPRGLPHPRRTYTPRRIRGRPFLVR</sequence>
<feature type="region of interest" description="Disordered" evidence="1">
    <location>
        <begin position="112"/>
        <end position="135"/>
    </location>
</feature>